<dbReference type="PANTHER" id="PTHR23146">
    <property type="entry name" value="LEO1 PROTEIN"/>
    <property type="match status" value="1"/>
</dbReference>
<dbReference type="AlphaFoldDB" id="A0AAD3DQR9"/>
<evidence type="ECO:0000313" key="2">
    <source>
        <dbReference type="EMBL" id="GFR44993.1"/>
    </source>
</evidence>
<feature type="compositionally biased region" description="Gly residues" evidence="1">
    <location>
        <begin position="471"/>
        <end position="485"/>
    </location>
</feature>
<accession>A0AAD3DQR9</accession>
<dbReference type="InterPro" id="IPR007149">
    <property type="entry name" value="Leo1"/>
</dbReference>
<dbReference type="GO" id="GO:0006368">
    <property type="term" value="P:transcription elongation by RNA polymerase II"/>
    <property type="evidence" value="ECO:0007669"/>
    <property type="project" value="InterPro"/>
</dbReference>
<dbReference type="GO" id="GO:0032968">
    <property type="term" value="P:positive regulation of transcription elongation by RNA polymerase II"/>
    <property type="evidence" value="ECO:0007669"/>
    <property type="project" value="TreeGrafter"/>
</dbReference>
<evidence type="ECO:0008006" key="4">
    <source>
        <dbReference type="Google" id="ProtNLM"/>
    </source>
</evidence>
<gene>
    <name evidence="2" type="ORF">Agub_g6302</name>
</gene>
<feature type="compositionally biased region" description="Acidic residues" evidence="1">
    <location>
        <begin position="399"/>
        <end position="441"/>
    </location>
</feature>
<keyword evidence="3" id="KW-1185">Reference proteome</keyword>
<feature type="region of interest" description="Disordered" evidence="1">
    <location>
        <begin position="1"/>
        <end position="100"/>
    </location>
</feature>
<feature type="compositionally biased region" description="Gly residues" evidence="1">
    <location>
        <begin position="307"/>
        <end position="316"/>
    </location>
</feature>
<proteinExistence type="predicted"/>
<name>A0AAD3DQR9_9CHLO</name>
<organism evidence="2 3">
    <name type="scientific">Astrephomene gubernaculifera</name>
    <dbReference type="NCBI Taxonomy" id="47775"/>
    <lineage>
        <taxon>Eukaryota</taxon>
        <taxon>Viridiplantae</taxon>
        <taxon>Chlorophyta</taxon>
        <taxon>core chlorophytes</taxon>
        <taxon>Chlorophyceae</taxon>
        <taxon>CS clade</taxon>
        <taxon>Chlamydomonadales</taxon>
        <taxon>Astrephomenaceae</taxon>
        <taxon>Astrephomene</taxon>
    </lineage>
</organism>
<comment type="caution">
    <text evidence="2">The sequence shown here is derived from an EMBL/GenBank/DDBJ whole genome shotgun (WGS) entry which is preliminary data.</text>
</comment>
<dbReference type="PANTHER" id="PTHR23146:SF0">
    <property type="entry name" value="RNA POLYMERASE-ASSOCIATED PROTEIN LEO1"/>
    <property type="match status" value="1"/>
</dbReference>
<sequence>MASDDEDQNMKDLFGSEEEEDDDYGRANLRTGSHRGIDDGEAGPAQEDNLEDDLDDGGAVPSGRQYPVSEEPEDQQEDEGRDRWDNRRKFPHGHRPLARTGAPIDYAAPLLPVPPPQGEVFLLREALIGVEPTPFNPETFAGEEEIFIDEKGITKIKPVDRTKIRWRYARRKGPDGSEELVPESNARFVRWSDGSLQLLLGDEVFDVDTADISQQRAYMVAYSGVVQGQAALTSKMGFRLATLNSKLYARMREEVDKRTVKVKRVQQHVEALDPAKEKERRARETEEVLRNRAMLEARQQRTLARYAGGGGGAGGRSRGRPELNTRFLEEEDGIEVGGDAGFIDDGEEDAGGYSRRRRFNEEEEEEAARRLQSAKRGAAGGPSQRQGAAGGKRRRGRDDSEEEELPEEEDEEEEEYVDSEGGSEDEEGGEEEEGGDEEEEEAHGRHRSKTPPRAGGRPPPPPVLRGKGLLSAGGGGGGGPRGGGEVRAPAAKVRRGVVLSDDEDD</sequence>
<feature type="compositionally biased region" description="Basic and acidic residues" evidence="1">
    <location>
        <begin position="78"/>
        <end position="88"/>
    </location>
</feature>
<evidence type="ECO:0000256" key="1">
    <source>
        <dbReference type="SAM" id="MobiDB-lite"/>
    </source>
</evidence>
<dbReference type="GO" id="GO:1990269">
    <property type="term" value="F:RNA polymerase II C-terminal domain phosphoserine binding"/>
    <property type="evidence" value="ECO:0007669"/>
    <property type="project" value="TreeGrafter"/>
</dbReference>
<dbReference type="GO" id="GO:0016593">
    <property type="term" value="C:Cdc73/Paf1 complex"/>
    <property type="evidence" value="ECO:0007669"/>
    <property type="project" value="InterPro"/>
</dbReference>
<feature type="region of interest" description="Disordered" evidence="1">
    <location>
        <begin position="304"/>
        <end position="505"/>
    </location>
</feature>
<dbReference type="EMBL" id="BMAR01000009">
    <property type="protein sequence ID" value="GFR44993.1"/>
    <property type="molecule type" value="Genomic_DNA"/>
</dbReference>
<dbReference type="Pfam" id="PF04004">
    <property type="entry name" value="Leo1"/>
    <property type="match status" value="1"/>
</dbReference>
<dbReference type="Proteomes" id="UP001054857">
    <property type="component" value="Unassembled WGS sequence"/>
</dbReference>
<protein>
    <recommendedName>
        <fullName evidence="4">RNA polymerase-associated protein LEO1</fullName>
    </recommendedName>
</protein>
<evidence type="ECO:0000313" key="3">
    <source>
        <dbReference type="Proteomes" id="UP001054857"/>
    </source>
</evidence>
<reference evidence="2 3" key="1">
    <citation type="journal article" date="2021" name="Sci. Rep.">
        <title>Genome sequencing of the multicellular alga Astrephomene provides insights into convergent evolution of germ-soma differentiation.</title>
        <authorList>
            <person name="Yamashita S."/>
            <person name="Yamamoto K."/>
            <person name="Matsuzaki R."/>
            <person name="Suzuki S."/>
            <person name="Yamaguchi H."/>
            <person name="Hirooka S."/>
            <person name="Minakuchi Y."/>
            <person name="Miyagishima S."/>
            <person name="Kawachi M."/>
            <person name="Toyoda A."/>
            <person name="Nozaki H."/>
        </authorList>
    </citation>
    <scope>NUCLEOTIDE SEQUENCE [LARGE SCALE GENOMIC DNA]</scope>
    <source>
        <strain evidence="2 3">NIES-4017</strain>
    </source>
</reference>